<protein>
    <submittedName>
        <fullName evidence="2">Winged helix-turn-helix transcription repressor</fullName>
    </submittedName>
</protein>
<comment type="caution">
    <text evidence="2">The sequence shown here is derived from an EMBL/GenBank/DDBJ whole genome shotgun (WGS) entry which is preliminary data.</text>
</comment>
<dbReference type="InterPro" id="IPR036390">
    <property type="entry name" value="WH_DNA-bd_sf"/>
</dbReference>
<dbReference type="InterPro" id="IPR036388">
    <property type="entry name" value="WH-like_DNA-bd_sf"/>
</dbReference>
<evidence type="ECO:0000313" key="3">
    <source>
        <dbReference type="Proteomes" id="UP000019335"/>
    </source>
</evidence>
<dbReference type="InterPro" id="IPR021660">
    <property type="entry name" value="DUF3253"/>
</dbReference>
<feature type="compositionally biased region" description="Low complexity" evidence="1">
    <location>
        <begin position="21"/>
        <end position="43"/>
    </location>
</feature>
<dbReference type="EMBL" id="AZIL01000780">
    <property type="protein sequence ID" value="EWM26025.1"/>
    <property type="molecule type" value="Genomic_DNA"/>
</dbReference>
<keyword evidence="3" id="KW-1185">Reference proteome</keyword>
<dbReference type="AlphaFoldDB" id="W7TG84"/>
<feature type="region of interest" description="Disordered" evidence="1">
    <location>
        <begin position="123"/>
        <end position="144"/>
    </location>
</feature>
<name>W7TG84_9STRA</name>
<dbReference type="SUPFAM" id="SSF46785">
    <property type="entry name" value="Winged helix' DNA-binding domain"/>
    <property type="match status" value="1"/>
</dbReference>
<feature type="region of interest" description="Disordered" evidence="1">
    <location>
        <begin position="1"/>
        <end position="43"/>
    </location>
</feature>
<gene>
    <name evidence="2" type="ORF">Naga_100629g3</name>
</gene>
<evidence type="ECO:0000313" key="2">
    <source>
        <dbReference type="EMBL" id="EWM26025.1"/>
    </source>
</evidence>
<evidence type="ECO:0000256" key="1">
    <source>
        <dbReference type="SAM" id="MobiDB-lite"/>
    </source>
</evidence>
<dbReference type="Pfam" id="PF11625">
    <property type="entry name" value="DUF3253"/>
    <property type="match status" value="1"/>
</dbReference>
<organism evidence="2 3">
    <name type="scientific">Nannochloropsis gaditana</name>
    <dbReference type="NCBI Taxonomy" id="72520"/>
    <lineage>
        <taxon>Eukaryota</taxon>
        <taxon>Sar</taxon>
        <taxon>Stramenopiles</taxon>
        <taxon>Ochrophyta</taxon>
        <taxon>Eustigmatophyceae</taxon>
        <taxon>Eustigmatales</taxon>
        <taxon>Monodopsidaceae</taxon>
        <taxon>Nannochloropsis</taxon>
    </lineage>
</organism>
<dbReference type="OrthoDB" id="2563170at2759"/>
<dbReference type="Proteomes" id="UP000019335">
    <property type="component" value="Chromosome 9"/>
</dbReference>
<sequence>MRKAKPGMTPKVPTSSSYIASRPSSTVTSSSSASPPTDSQISSTILALTTRRGPCRTICPSEVPRVLCPSNWRAYMPRVRAVAIRLAKEGLIDITQRGQVVTVEKEGDIRGPIRLRTISDGNVCTQSQTSSKSSPAAGPEAVSS</sequence>
<proteinExistence type="predicted"/>
<reference evidence="2 3" key="1">
    <citation type="journal article" date="2014" name="Mol. Plant">
        <title>Chromosome Scale Genome Assembly and Transcriptome Profiling of Nannochloropsis gaditana in Nitrogen Depletion.</title>
        <authorList>
            <person name="Corteggiani Carpinelli E."/>
            <person name="Telatin A."/>
            <person name="Vitulo N."/>
            <person name="Forcato C."/>
            <person name="D'Angelo M."/>
            <person name="Schiavon R."/>
            <person name="Vezzi A."/>
            <person name="Giacometti G.M."/>
            <person name="Morosinotto T."/>
            <person name="Valle G."/>
        </authorList>
    </citation>
    <scope>NUCLEOTIDE SEQUENCE [LARGE SCALE GENOMIC DNA]</scope>
    <source>
        <strain evidence="2 3">B-31</strain>
    </source>
</reference>
<accession>W7TG84</accession>
<dbReference type="Gene3D" id="1.10.10.10">
    <property type="entry name" value="Winged helix-like DNA-binding domain superfamily/Winged helix DNA-binding domain"/>
    <property type="match status" value="1"/>
</dbReference>
<feature type="compositionally biased region" description="Polar residues" evidence="1">
    <location>
        <begin position="123"/>
        <end position="134"/>
    </location>
</feature>